<accession>A0AAV3U941</accession>
<feature type="chain" id="PRO_5043752536" description="Lipoprotein" evidence="1">
    <location>
        <begin position="20"/>
        <end position="170"/>
    </location>
</feature>
<keyword evidence="1" id="KW-0732">Signal</keyword>
<dbReference type="EMBL" id="BAABLX010000076">
    <property type="protein sequence ID" value="GAA4958498.1"/>
    <property type="molecule type" value="Genomic_DNA"/>
</dbReference>
<sequence length="170" mass="18793">MKYIIILVLISMLHGCATAPATVISYSPFFKVQIPHRDLNGAVFFQSDSISVRFSDGSVLSGLIIDEEIESLPPGFNLAEYPEFSLGLKSTDDLQEPYASLFSNSWEETKRMLENPAVTKSKNGNKLIYTACGSNSCVSFLVDQTMTEHIFMLSGSNFDQSKYLNLLSGI</sequence>
<proteinExistence type="predicted"/>
<comment type="caution">
    <text evidence="2">The sequence shown here is derived from an EMBL/GenBank/DDBJ whole genome shotgun (WGS) entry which is preliminary data.</text>
</comment>
<evidence type="ECO:0000256" key="1">
    <source>
        <dbReference type="SAM" id="SignalP"/>
    </source>
</evidence>
<name>A0AAV3U941_9ALTE</name>
<feature type="signal peptide" evidence="1">
    <location>
        <begin position="1"/>
        <end position="19"/>
    </location>
</feature>
<dbReference type="RefSeq" id="WP_345427394.1">
    <property type="nucleotide sequence ID" value="NZ_AP031496.1"/>
</dbReference>
<gene>
    <name evidence="2" type="ORF">GCM10025791_44060</name>
</gene>
<evidence type="ECO:0008006" key="4">
    <source>
        <dbReference type="Google" id="ProtNLM"/>
    </source>
</evidence>
<reference evidence="3" key="1">
    <citation type="journal article" date="2019" name="Int. J. Syst. Evol. Microbiol.">
        <title>The Global Catalogue of Microorganisms (GCM) 10K type strain sequencing project: providing services to taxonomists for standard genome sequencing and annotation.</title>
        <authorList>
            <consortium name="The Broad Institute Genomics Platform"/>
            <consortium name="The Broad Institute Genome Sequencing Center for Infectious Disease"/>
            <person name="Wu L."/>
            <person name="Ma J."/>
        </authorList>
    </citation>
    <scope>NUCLEOTIDE SEQUENCE [LARGE SCALE GENOMIC DNA]</scope>
    <source>
        <strain evidence="3">JCM 19134</strain>
    </source>
</reference>
<evidence type="ECO:0000313" key="3">
    <source>
        <dbReference type="Proteomes" id="UP001409585"/>
    </source>
</evidence>
<protein>
    <recommendedName>
        <fullName evidence="4">Lipoprotein</fullName>
    </recommendedName>
</protein>
<dbReference type="Proteomes" id="UP001409585">
    <property type="component" value="Unassembled WGS sequence"/>
</dbReference>
<evidence type="ECO:0000313" key="2">
    <source>
        <dbReference type="EMBL" id="GAA4958498.1"/>
    </source>
</evidence>
<organism evidence="2 3">
    <name type="scientific">Halioxenophilus aromaticivorans</name>
    <dbReference type="NCBI Taxonomy" id="1306992"/>
    <lineage>
        <taxon>Bacteria</taxon>
        <taxon>Pseudomonadati</taxon>
        <taxon>Pseudomonadota</taxon>
        <taxon>Gammaproteobacteria</taxon>
        <taxon>Alteromonadales</taxon>
        <taxon>Alteromonadaceae</taxon>
        <taxon>Halioxenophilus</taxon>
    </lineage>
</organism>
<keyword evidence="3" id="KW-1185">Reference proteome</keyword>
<dbReference type="AlphaFoldDB" id="A0AAV3U941"/>